<reference evidence="1" key="1">
    <citation type="submission" date="2021-03" db="EMBL/GenBank/DDBJ databases">
        <title>Revisited historic fungal species revealed as producer of novel bioactive compounds through whole genome sequencing and comparative genomics.</title>
        <authorList>
            <person name="Vignolle G.A."/>
            <person name="Hochenegger N."/>
            <person name="Mach R.L."/>
            <person name="Mach-Aigner A.R."/>
            <person name="Javad Rahimi M."/>
            <person name="Salim K.A."/>
            <person name="Chan C.M."/>
            <person name="Lim L.B.L."/>
            <person name="Cai F."/>
            <person name="Druzhinina I.S."/>
            <person name="U'Ren J.M."/>
            <person name="Derntl C."/>
        </authorList>
    </citation>
    <scope>NUCLEOTIDE SEQUENCE</scope>
    <source>
        <strain evidence="1">TUCIM 5799</strain>
    </source>
</reference>
<protein>
    <submittedName>
        <fullName evidence="1">Uncharacterized protein</fullName>
    </submittedName>
</protein>
<evidence type="ECO:0000313" key="1">
    <source>
        <dbReference type="EMBL" id="KAI1860505.1"/>
    </source>
</evidence>
<keyword evidence="2" id="KW-1185">Reference proteome</keyword>
<dbReference type="EMBL" id="JAFIMR010000031">
    <property type="protein sequence ID" value="KAI1860505.1"/>
    <property type="molecule type" value="Genomic_DNA"/>
</dbReference>
<accession>A0A9Q0AIW8</accession>
<sequence>MPLRAAKSFRQAGFQFGIGLVFSNADTLKHVHTATVGPFDHIETGVKTRQRVSRDSLVRLFQTMKGKEMLYKALRDTKVFWDTVSVNWEILEDLSAEDVRVVAITFIQGRKAFNDDRRLCLSSRNQKTPLTEAVDVWMAIHDEVSALEPPKSFELTLRHPPLDTTIHQAKVWPPQYLNAQECAWISDDHIENQLQARQGSFPFTPKSGKDIPRIPHNVAFPQDIKLFLCWAVLARYAPSVSKFSLFMAPIAFRDEDDRKDWYLATGSLPKRHATIGEFFDYAMNMLEEEGRELVVGMMTYWIPDAREYVNNYEDDKEPGQTRAEY</sequence>
<evidence type="ECO:0000313" key="2">
    <source>
        <dbReference type="Proteomes" id="UP000829685"/>
    </source>
</evidence>
<name>A0A9Q0AIW8_9PEZI</name>
<proteinExistence type="predicted"/>
<dbReference type="AlphaFoldDB" id="A0A9Q0AIW8"/>
<dbReference type="Proteomes" id="UP000829685">
    <property type="component" value="Unassembled WGS sequence"/>
</dbReference>
<comment type="caution">
    <text evidence="1">The sequence shown here is derived from an EMBL/GenBank/DDBJ whole genome shotgun (WGS) entry which is preliminary data.</text>
</comment>
<organism evidence="1 2">
    <name type="scientific">Neoarthrinium moseri</name>
    <dbReference type="NCBI Taxonomy" id="1658444"/>
    <lineage>
        <taxon>Eukaryota</taxon>
        <taxon>Fungi</taxon>
        <taxon>Dikarya</taxon>
        <taxon>Ascomycota</taxon>
        <taxon>Pezizomycotina</taxon>
        <taxon>Sordariomycetes</taxon>
        <taxon>Xylariomycetidae</taxon>
        <taxon>Amphisphaeriales</taxon>
        <taxon>Apiosporaceae</taxon>
        <taxon>Neoarthrinium</taxon>
    </lineage>
</organism>
<gene>
    <name evidence="1" type="ORF">JX265_009904</name>
</gene>